<evidence type="ECO:0000313" key="5">
    <source>
        <dbReference type="Proteomes" id="UP001277561"/>
    </source>
</evidence>
<dbReference type="InterPro" id="IPR036086">
    <property type="entry name" value="ParB/Sulfiredoxin_sf"/>
</dbReference>
<organism evidence="4 5">
    <name type="scientific">Agrobacterium rosae</name>
    <dbReference type="NCBI Taxonomy" id="1972867"/>
    <lineage>
        <taxon>Bacteria</taxon>
        <taxon>Pseudomonadati</taxon>
        <taxon>Pseudomonadota</taxon>
        <taxon>Alphaproteobacteria</taxon>
        <taxon>Hyphomicrobiales</taxon>
        <taxon>Rhizobiaceae</taxon>
        <taxon>Rhizobium/Agrobacterium group</taxon>
        <taxon>Agrobacterium</taxon>
    </lineage>
</organism>
<protein>
    <submittedName>
        <fullName evidence="4">Plasmid partitioning protein RepB</fullName>
    </submittedName>
</protein>
<dbReference type="SUPFAM" id="SSF110849">
    <property type="entry name" value="ParB/Sulfiredoxin"/>
    <property type="match status" value="1"/>
</dbReference>
<dbReference type="SUPFAM" id="SSF109709">
    <property type="entry name" value="KorB DNA-binding domain-like"/>
    <property type="match status" value="1"/>
</dbReference>
<evidence type="ECO:0000259" key="3">
    <source>
        <dbReference type="SMART" id="SM00470"/>
    </source>
</evidence>
<dbReference type="PANTHER" id="PTHR33375">
    <property type="entry name" value="CHROMOSOME-PARTITIONING PROTEIN PARB-RELATED"/>
    <property type="match status" value="1"/>
</dbReference>
<dbReference type="InterPro" id="IPR003115">
    <property type="entry name" value="ParB_N"/>
</dbReference>
<proteinExistence type="inferred from homology"/>
<comment type="similarity">
    <text evidence="1">Belongs to the ParB family.</text>
</comment>
<gene>
    <name evidence="4" type="primary">repB</name>
    <name evidence="4" type="ORF">RMS29_22800</name>
</gene>
<feature type="domain" description="ParB-like N-terminal" evidence="3">
    <location>
        <begin position="72"/>
        <end position="163"/>
    </location>
</feature>
<keyword evidence="5" id="KW-1185">Reference proteome</keyword>
<dbReference type="Pfam" id="PF07506">
    <property type="entry name" value="RepB"/>
    <property type="match status" value="1"/>
</dbReference>
<dbReference type="PANTHER" id="PTHR33375:SF1">
    <property type="entry name" value="CHROMOSOME-PARTITIONING PROTEIN PARB-RELATED"/>
    <property type="match status" value="1"/>
</dbReference>
<dbReference type="Pfam" id="PF02195">
    <property type="entry name" value="ParB_N"/>
    <property type="match status" value="1"/>
</dbReference>
<accession>A0ABU4W2R1</accession>
<sequence length="345" mass="37658">MARKNLLSGLLDDADKNPPSLPISDGPPTTLRPTTRGLGALGAVTRSIDELAARADAARDLEERLAAGETIVDLDVNLIDSSFISDRVGMDETGFRELVEAIRARGQDSPILVRPHPDRAGRFQTVFGHRRVRAAKELGVSVRAVVKKLEDRDHVIAQGQENSQRADLSFIERALFARNLELGNFGRDTIMLALGADKTTVSKMLSAIERFPEDILATVTQARAPGRDRWYGIGAALGDPAIAAKARNLLSHDDYVAALPESRFEMLERLIPKEMKVSKKGSTDQEWVSPKNLIKATIKNNGSGVTIALKPFKNSGKASAFGTYLTENLDRLFTAFENDQPESGD</sequence>
<dbReference type="RefSeq" id="WP_174043518.1">
    <property type="nucleotide sequence ID" value="NZ_CP192769.1"/>
</dbReference>
<dbReference type="EMBL" id="JAVRAD010000014">
    <property type="protein sequence ID" value="MDX8332046.1"/>
    <property type="molecule type" value="Genomic_DNA"/>
</dbReference>
<dbReference type="NCBIfam" id="TIGR00180">
    <property type="entry name" value="parB_part"/>
    <property type="match status" value="1"/>
</dbReference>
<dbReference type="InterPro" id="IPR017819">
    <property type="entry name" value="Plasmid_partition_RepB"/>
</dbReference>
<comment type="caution">
    <text evidence="4">The sequence shown here is derived from an EMBL/GenBank/DDBJ whole genome shotgun (WGS) entry which is preliminary data.</text>
</comment>
<dbReference type="InterPro" id="IPR037972">
    <property type="entry name" value="RepB_N"/>
</dbReference>
<dbReference type="CDD" id="cd16405">
    <property type="entry name" value="RepB_like_N"/>
    <property type="match status" value="1"/>
</dbReference>
<dbReference type="InterPro" id="IPR004437">
    <property type="entry name" value="ParB/RepB/Spo0J"/>
</dbReference>
<dbReference type="InterPro" id="IPR050336">
    <property type="entry name" value="Chromosome_partition/occlusion"/>
</dbReference>
<evidence type="ECO:0000256" key="1">
    <source>
        <dbReference type="ARBA" id="ARBA00006295"/>
    </source>
</evidence>
<dbReference type="NCBIfam" id="TIGR03454">
    <property type="entry name" value="partition_RepB"/>
    <property type="match status" value="1"/>
</dbReference>
<dbReference type="Proteomes" id="UP001277561">
    <property type="component" value="Unassembled WGS sequence"/>
</dbReference>
<dbReference type="InterPro" id="IPR011111">
    <property type="entry name" value="Plasmid_RepB"/>
</dbReference>
<name>A0ABU4W2R1_9HYPH</name>
<reference evidence="4" key="1">
    <citation type="journal article" date="2023" name="Phytobiomes J">
        <title>Deciphering the key players within the bacterial microbiota associated with aerial crown gall tumors on rhododendron: Insights into the gallobiome.</title>
        <authorList>
            <person name="Kuzmanovic N."/>
            <person name="Nesme J."/>
            <person name="Wolf J."/>
            <person name="Neumann-Schaal M."/>
            <person name="Petersen J."/>
            <person name="Fernandez-Gnecco G."/>
            <person name="Sproeer C."/>
            <person name="Bunk B."/>
            <person name="Overmann J."/>
            <person name="Sorensen S.J."/>
            <person name="Idczak E."/>
            <person name="Smalla K."/>
        </authorList>
    </citation>
    <scope>NUCLEOTIDE SEQUENCE [LARGE SCALE GENOMIC DNA]</scope>
    <source>
        <strain evidence="4">Rho-14.1</strain>
    </source>
</reference>
<dbReference type="Gene3D" id="3.90.1530.30">
    <property type="match status" value="1"/>
</dbReference>
<evidence type="ECO:0000313" key="4">
    <source>
        <dbReference type="EMBL" id="MDX8332046.1"/>
    </source>
</evidence>
<evidence type="ECO:0000256" key="2">
    <source>
        <dbReference type="SAM" id="MobiDB-lite"/>
    </source>
</evidence>
<dbReference type="SMART" id="SM00470">
    <property type="entry name" value="ParB"/>
    <property type="match status" value="1"/>
</dbReference>
<dbReference type="Gene3D" id="1.10.10.2830">
    <property type="match status" value="1"/>
</dbReference>
<feature type="region of interest" description="Disordered" evidence="2">
    <location>
        <begin position="1"/>
        <end position="33"/>
    </location>
</feature>